<organism evidence="1 2">
    <name type="scientific">Caerostris extrusa</name>
    <name type="common">Bark spider</name>
    <name type="synonym">Caerostris bankana</name>
    <dbReference type="NCBI Taxonomy" id="172846"/>
    <lineage>
        <taxon>Eukaryota</taxon>
        <taxon>Metazoa</taxon>
        <taxon>Ecdysozoa</taxon>
        <taxon>Arthropoda</taxon>
        <taxon>Chelicerata</taxon>
        <taxon>Arachnida</taxon>
        <taxon>Araneae</taxon>
        <taxon>Araneomorphae</taxon>
        <taxon>Entelegynae</taxon>
        <taxon>Araneoidea</taxon>
        <taxon>Araneidae</taxon>
        <taxon>Caerostris</taxon>
    </lineage>
</organism>
<accession>A0AAV4XMI8</accession>
<gene>
    <name evidence="1" type="ORF">CEXT_760851</name>
</gene>
<dbReference type="EMBL" id="BPLR01000456">
    <property type="protein sequence ID" value="GIY94953.1"/>
    <property type="molecule type" value="Genomic_DNA"/>
</dbReference>
<sequence>MPGFSSYDGFQLSKHLLYVTKAFYVRNINYMPEKLFRFSISSKFEEGCIKPNKQSTPRDPSRSNPPIYTGGMMLMFRESGKTGIAVRFPFLQC</sequence>
<reference evidence="1 2" key="1">
    <citation type="submission" date="2021-06" db="EMBL/GenBank/DDBJ databases">
        <title>Caerostris extrusa draft genome.</title>
        <authorList>
            <person name="Kono N."/>
            <person name="Arakawa K."/>
        </authorList>
    </citation>
    <scope>NUCLEOTIDE SEQUENCE [LARGE SCALE GENOMIC DNA]</scope>
</reference>
<proteinExistence type="predicted"/>
<evidence type="ECO:0000313" key="1">
    <source>
        <dbReference type="EMBL" id="GIY94953.1"/>
    </source>
</evidence>
<keyword evidence="2" id="KW-1185">Reference proteome</keyword>
<dbReference type="AlphaFoldDB" id="A0AAV4XMI8"/>
<name>A0AAV4XMI8_CAEEX</name>
<protein>
    <submittedName>
        <fullName evidence="1">Uncharacterized protein</fullName>
    </submittedName>
</protein>
<evidence type="ECO:0000313" key="2">
    <source>
        <dbReference type="Proteomes" id="UP001054945"/>
    </source>
</evidence>
<comment type="caution">
    <text evidence="1">The sequence shown here is derived from an EMBL/GenBank/DDBJ whole genome shotgun (WGS) entry which is preliminary data.</text>
</comment>
<dbReference type="Proteomes" id="UP001054945">
    <property type="component" value="Unassembled WGS sequence"/>
</dbReference>